<dbReference type="GeneID" id="98300443"/>
<proteinExistence type="inferred from homology"/>
<accession>A0A087CGI7</accession>
<dbReference type="Gene3D" id="1.10.10.10">
    <property type="entry name" value="Winged helix-like DNA-binding domain superfamily/Winged helix DNA-binding domain"/>
    <property type="match status" value="1"/>
</dbReference>
<dbReference type="GO" id="GO:0005829">
    <property type="term" value="C:cytosol"/>
    <property type="evidence" value="ECO:0007669"/>
    <property type="project" value="TreeGrafter"/>
</dbReference>
<dbReference type="RefSeq" id="WP_033496717.1">
    <property type="nucleotide sequence ID" value="NZ_BAABVZ010000003.1"/>
</dbReference>
<dbReference type="GO" id="GO:0003700">
    <property type="term" value="F:DNA-binding transcription factor activity"/>
    <property type="evidence" value="ECO:0007669"/>
    <property type="project" value="InterPro"/>
</dbReference>
<evidence type="ECO:0000256" key="10">
    <source>
        <dbReference type="ARBA" id="ARBA00023163"/>
    </source>
</evidence>
<keyword evidence="5" id="KW-0678">Repressor</keyword>
<keyword evidence="10" id="KW-0804">Transcription</keyword>
<keyword evidence="14" id="KW-1185">Reference proteome</keyword>
<dbReference type="Pfam" id="PF01475">
    <property type="entry name" value="FUR"/>
    <property type="match status" value="1"/>
</dbReference>
<dbReference type="InterPro" id="IPR036390">
    <property type="entry name" value="WH_DNA-bd_sf"/>
</dbReference>
<evidence type="ECO:0000256" key="1">
    <source>
        <dbReference type="ARBA" id="ARBA00004496"/>
    </source>
</evidence>
<feature type="binding site" evidence="11">
    <location>
        <position position="85"/>
    </location>
    <ligand>
        <name>Zn(2+)</name>
        <dbReference type="ChEBI" id="CHEBI:29105"/>
    </ligand>
</feature>
<dbReference type="GO" id="GO:0008270">
    <property type="term" value="F:zinc ion binding"/>
    <property type="evidence" value="ECO:0007669"/>
    <property type="project" value="TreeGrafter"/>
</dbReference>
<comment type="subcellular location">
    <subcellularLocation>
        <location evidence="1">Cytoplasm</location>
    </subcellularLocation>
</comment>
<dbReference type="EMBL" id="JGZI01000009">
    <property type="protein sequence ID" value="KFI82387.1"/>
    <property type="molecule type" value="Genomic_DNA"/>
</dbReference>
<name>A0A087CGI7_9BIFI</name>
<dbReference type="CDD" id="cd07153">
    <property type="entry name" value="Fur_like"/>
    <property type="match status" value="1"/>
</dbReference>
<evidence type="ECO:0000313" key="14">
    <source>
        <dbReference type="Proteomes" id="UP000029050"/>
    </source>
</evidence>
<evidence type="ECO:0000256" key="11">
    <source>
        <dbReference type="PIRSR" id="PIRSR602481-1"/>
    </source>
</evidence>
<dbReference type="SUPFAM" id="SSF46785">
    <property type="entry name" value="Winged helix' DNA-binding domain"/>
    <property type="match status" value="1"/>
</dbReference>
<dbReference type="STRING" id="218140.BPSY_1238"/>
<feature type="binding site" evidence="12">
    <location>
        <position position="79"/>
    </location>
    <ligand>
        <name>Fe cation</name>
        <dbReference type="ChEBI" id="CHEBI:24875"/>
    </ligand>
</feature>
<evidence type="ECO:0000256" key="5">
    <source>
        <dbReference type="ARBA" id="ARBA00022491"/>
    </source>
</evidence>
<comment type="caution">
    <text evidence="13">The sequence shown here is derived from an EMBL/GenBank/DDBJ whole genome shotgun (WGS) entry which is preliminary data.</text>
</comment>
<dbReference type="AlphaFoldDB" id="A0A087CGI7"/>
<dbReference type="PANTHER" id="PTHR33202">
    <property type="entry name" value="ZINC UPTAKE REGULATION PROTEIN"/>
    <property type="match status" value="1"/>
</dbReference>
<evidence type="ECO:0000256" key="6">
    <source>
        <dbReference type="ARBA" id="ARBA00022723"/>
    </source>
</evidence>
<dbReference type="eggNOG" id="COG0735">
    <property type="taxonomic scope" value="Bacteria"/>
</dbReference>
<dbReference type="InterPro" id="IPR002481">
    <property type="entry name" value="FUR"/>
</dbReference>
<evidence type="ECO:0000313" key="13">
    <source>
        <dbReference type="EMBL" id="KFI82387.1"/>
    </source>
</evidence>
<organism evidence="13 14">
    <name type="scientific">Bifidobacterium psychraerophilum</name>
    <dbReference type="NCBI Taxonomy" id="218140"/>
    <lineage>
        <taxon>Bacteria</taxon>
        <taxon>Bacillati</taxon>
        <taxon>Actinomycetota</taxon>
        <taxon>Actinomycetes</taxon>
        <taxon>Bifidobacteriales</taxon>
        <taxon>Bifidobacteriaceae</taxon>
        <taxon>Bifidobacterium</taxon>
    </lineage>
</organism>
<dbReference type="OrthoDB" id="8659436at2"/>
<feature type="binding site" evidence="12">
    <location>
        <position position="99"/>
    </location>
    <ligand>
        <name>Fe cation</name>
        <dbReference type="ChEBI" id="CHEBI:24875"/>
    </ligand>
</feature>
<dbReference type="GO" id="GO:1900376">
    <property type="term" value="P:regulation of secondary metabolite biosynthetic process"/>
    <property type="evidence" value="ECO:0007669"/>
    <property type="project" value="TreeGrafter"/>
</dbReference>
<dbReference type="InterPro" id="IPR036388">
    <property type="entry name" value="WH-like_DNA-bd_sf"/>
</dbReference>
<keyword evidence="7 11" id="KW-0862">Zinc</keyword>
<dbReference type="Proteomes" id="UP000029050">
    <property type="component" value="Unassembled WGS sequence"/>
</dbReference>
<feature type="binding site" evidence="12">
    <location>
        <position position="116"/>
    </location>
    <ligand>
        <name>Fe cation</name>
        <dbReference type="ChEBI" id="CHEBI:24875"/>
    </ligand>
</feature>
<gene>
    <name evidence="13" type="ORF">BPSY_1238</name>
</gene>
<feature type="binding site" evidence="11">
    <location>
        <position position="124"/>
    </location>
    <ligand>
        <name>Zn(2+)</name>
        <dbReference type="ChEBI" id="CHEBI:29105"/>
    </ligand>
</feature>
<feature type="binding site" evidence="11">
    <location>
        <position position="88"/>
    </location>
    <ligand>
        <name>Zn(2+)</name>
        <dbReference type="ChEBI" id="CHEBI:29105"/>
    </ligand>
</feature>
<comment type="subunit">
    <text evidence="3">Homodimer.</text>
</comment>
<evidence type="ECO:0000256" key="8">
    <source>
        <dbReference type="ARBA" id="ARBA00023015"/>
    </source>
</evidence>
<evidence type="ECO:0000256" key="2">
    <source>
        <dbReference type="ARBA" id="ARBA00007957"/>
    </source>
</evidence>
<evidence type="ECO:0000256" key="7">
    <source>
        <dbReference type="ARBA" id="ARBA00022833"/>
    </source>
</evidence>
<keyword evidence="9" id="KW-0238">DNA-binding</keyword>
<reference evidence="13 14" key="1">
    <citation type="submission" date="2014-03" db="EMBL/GenBank/DDBJ databases">
        <title>Genomics of Bifidobacteria.</title>
        <authorList>
            <person name="Ventura M."/>
            <person name="Milani C."/>
            <person name="Lugli G.A."/>
        </authorList>
    </citation>
    <scope>NUCLEOTIDE SEQUENCE [LARGE SCALE GENOMIC DNA]</scope>
    <source>
        <strain evidence="13 14">LMG 21775</strain>
    </source>
</reference>
<evidence type="ECO:0000256" key="9">
    <source>
        <dbReference type="ARBA" id="ARBA00023125"/>
    </source>
</evidence>
<evidence type="ECO:0000256" key="3">
    <source>
        <dbReference type="ARBA" id="ARBA00011738"/>
    </source>
</evidence>
<dbReference type="GO" id="GO:0000976">
    <property type="term" value="F:transcription cis-regulatory region binding"/>
    <property type="evidence" value="ECO:0007669"/>
    <property type="project" value="TreeGrafter"/>
</dbReference>
<dbReference type="InterPro" id="IPR043135">
    <property type="entry name" value="Fur_C"/>
</dbReference>
<dbReference type="PANTHER" id="PTHR33202:SF2">
    <property type="entry name" value="FERRIC UPTAKE REGULATION PROTEIN"/>
    <property type="match status" value="1"/>
</dbReference>
<keyword evidence="4" id="KW-0963">Cytoplasm</keyword>
<dbReference type="Gene3D" id="3.30.1490.190">
    <property type="match status" value="1"/>
</dbReference>
<keyword evidence="8" id="KW-0805">Transcription regulation</keyword>
<keyword evidence="12" id="KW-0408">Iron</keyword>
<comment type="cofactor">
    <cofactor evidence="12">
        <name>Mn(2+)</name>
        <dbReference type="ChEBI" id="CHEBI:29035"/>
    </cofactor>
    <cofactor evidence="12">
        <name>Fe(2+)</name>
        <dbReference type="ChEBI" id="CHEBI:29033"/>
    </cofactor>
    <text evidence="12">Binds 1 Mn(2+) or Fe(2+) ion per subunit.</text>
</comment>
<feature type="binding site" evidence="11">
    <location>
        <position position="127"/>
    </location>
    <ligand>
        <name>Zn(2+)</name>
        <dbReference type="ChEBI" id="CHEBI:29105"/>
    </ligand>
</feature>
<evidence type="ECO:0000256" key="12">
    <source>
        <dbReference type="PIRSR" id="PIRSR602481-2"/>
    </source>
</evidence>
<comment type="similarity">
    <text evidence="2">Belongs to the Fur family.</text>
</comment>
<comment type="cofactor">
    <cofactor evidence="11">
        <name>Zn(2+)</name>
        <dbReference type="ChEBI" id="CHEBI:29105"/>
    </cofactor>
    <text evidence="11">Binds 1 zinc ion per subunit.</text>
</comment>
<evidence type="ECO:0000256" key="4">
    <source>
        <dbReference type="ARBA" id="ARBA00022490"/>
    </source>
</evidence>
<dbReference type="GO" id="GO:0045892">
    <property type="term" value="P:negative regulation of DNA-templated transcription"/>
    <property type="evidence" value="ECO:0007669"/>
    <property type="project" value="TreeGrafter"/>
</dbReference>
<sequence>MPGRTLRQTKQKDAVLKALHQCDDFISAQDLHRQLLDSGLSIGLATVYRQLNSLADAGQADTLRLNGSQLFRICVDDHHHHHLVCEHCGRTIEIEPPDEQWLRKTAAEHGFTLHTHTVELFGLCPECQKA</sequence>
<keyword evidence="6 11" id="KW-0479">Metal-binding</keyword>
<protein>
    <submittedName>
        <fullName evidence="13">Transcriptional regulator</fullName>
    </submittedName>
</protein>